<evidence type="ECO:0000313" key="3">
    <source>
        <dbReference type="Proteomes" id="UP001459277"/>
    </source>
</evidence>
<feature type="transmembrane region" description="Helical" evidence="1">
    <location>
        <begin position="34"/>
        <end position="60"/>
    </location>
</feature>
<proteinExistence type="predicted"/>
<gene>
    <name evidence="2" type="ORF">SO802_033793</name>
</gene>
<accession>A0AAW2BFS1</accession>
<dbReference type="EMBL" id="JAZDWU010000012">
    <property type="protein sequence ID" value="KAK9984268.1"/>
    <property type="molecule type" value="Genomic_DNA"/>
</dbReference>
<keyword evidence="3" id="KW-1185">Reference proteome</keyword>
<sequence>MSAQTESSPDGMLVRSGTETSTGASSAALLLIDALWVISVLRILSLTVSLSLCFALGLLVCARKVYISRGALG</sequence>
<dbReference type="Proteomes" id="UP001459277">
    <property type="component" value="Unassembled WGS sequence"/>
</dbReference>
<organism evidence="2 3">
    <name type="scientific">Lithocarpus litseifolius</name>
    <dbReference type="NCBI Taxonomy" id="425828"/>
    <lineage>
        <taxon>Eukaryota</taxon>
        <taxon>Viridiplantae</taxon>
        <taxon>Streptophyta</taxon>
        <taxon>Embryophyta</taxon>
        <taxon>Tracheophyta</taxon>
        <taxon>Spermatophyta</taxon>
        <taxon>Magnoliopsida</taxon>
        <taxon>eudicotyledons</taxon>
        <taxon>Gunneridae</taxon>
        <taxon>Pentapetalae</taxon>
        <taxon>rosids</taxon>
        <taxon>fabids</taxon>
        <taxon>Fagales</taxon>
        <taxon>Fagaceae</taxon>
        <taxon>Lithocarpus</taxon>
    </lineage>
</organism>
<dbReference type="AlphaFoldDB" id="A0AAW2BFS1"/>
<comment type="caution">
    <text evidence="2">The sequence shown here is derived from an EMBL/GenBank/DDBJ whole genome shotgun (WGS) entry which is preliminary data.</text>
</comment>
<evidence type="ECO:0000256" key="1">
    <source>
        <dbReference type="SAM" id="Phobius"/>
    </source>
</evidence>
<name>A0AAW2BFS1_9ROSI</name>
<evidence type="ECO:0000313" key="2">
    <source>
        <dbReference type="EMBL" id="KAK9984268.1"/>
    </source>
</evidence>
<keyword evidence="1" id="KW-0472">Membrane</keyword>
<reference evidence="2 3" key="1">
    <citation type="submission" date="2024-01" db="EMBL/GenBank/DDBJ databases">
        <title>A telomere-to-telomere, gap-free genome of sweet tea (Lithocarpus litseifolius).</title>
        <authorList>
            <person name="Zhou J."/>
        </authorList>
    </citation>
    <scope>NUCLEOTIDE SEQUENCE [LARGE SCALE GENOMIC DNA]</scope>
    <source>
        <strain evidence="2">Zhou-2022a</strain>
        <tissue evidence="2">Leaf</tissue>
    </source>
</reference>
<keyword evidence="1" id="KW-0812">Transmembrane</keyword>
<keyword evidence="1" id="KW-1133">Transmembrane helix</keyword>
<protein>
    <submittedName>
        <fullName evidence="2">Uncharacterized protein</fullName>
    </submittedName>
</protein>